<protein>
    <submittedName>
        <fullName evidence="1">Uncharacterized protein</fullName>
    </submittedName>
</protein>
<reference evidence="1 2" key="2">
    <citation type="journal article" date="2022" name="Mol. Ecol. Resour.">
        <title>The genomes of chicory, endive, great burdock and yacon provide insights into Asteraceae paleo-polyploidization history and plant inulin production.</title>
        <authorList>
            <person name="Fan W."/>
            <person name="Wang S."/>
            <person name="Wang H."/>
            <person name="Wang A."/>
            <person name="Jiang F."/>
            <person name="Liu H."/>
            <person name="Zhao H."/>
            <person name="Xu D."/>
            <person name="Zhang Y."/>
        </authorList>
    </citation>
    <scope>NUCLEOTIDE SEQUENCE [LARGE SCALE GENOMIC DNA]</scope>
    <source>
        <strain evidence="2">cv. Yunnan</strain>
        <tissue evidence="1">Leaves</tissue>
    </source>
</reference>
<dbReference type="Proteomes" id="UP001056120">
    <property type="component" value="Linkage Group LG09"/>
</dbReference>
<evidence type="ECO:0000313" key="2">
    <source>
        <dbReference type="Proteomes" id="UP001056120"/>
    </source>
</evidence>
<reference evidence="2" key="1">
    <citation type="journal article" date="2022" name="Mol. Ecol. Resour.">
        <title>The genomes of chicory, endive, great burdock and yacon provide insights into Asteraceae palaeo-polyploidization history and plant inulin production.</title>
        <authorList>
            <person name="Fan W."/>
            <person name="Wang S."/>
            <person name="Wang H."/>
            <person name="Wang A."/>
            <person name="Jiang F."/>
            <person name="Liu H."/>
            <person name="Zhao H."/>
            <person name="Xu D."/>
            <person name="Zhang Y."/>
        </authorList>
    </citation>
    <scope>NUCLEOTIDE SEQUENCE [LARGE SCALE GENOMIC DNA]</scope>
    <source>
        <strain evidence="2">cv. Yunnan</strain>
    </source>
</reference>
<evidence type="ECO:0000313" key="1">
    <source>
        <dbReference type="EMBL" id="KAI3804604.1"/>
    </source>
</evidence>
<gene>
    <name evidence="1" type="ORF">L1987_26283</name>
</gene>
<keyword evidence="2" id="KW-1185">Reference proteome</keyword>
<proteinExistence type="predicted"/>
<dbReference type="EMBL" id="CM042026">
    <property type="protein sequence ID" value="KAI3804604.1"/>
    <property type="molecule type" value="Genomic_DNA"/>
</dbReference>
<name>A0ACB9I9D7_9ASTR</name>
<organism evidence="1 2">
    <name type="scientific">Smallanthus sonchifolius</name>
    <dbReference type="NCBI Taxonomy" id="185202"/>
    <lineage>
        <taxon>Eukaryota</taxon>
        <taxon>Viridiplantae</taxon>
        <taxon>Streptophyta</taxon>
        <taxon>Embryophyta</taxon>
        <taxon>Tracheophyta</taxon>
        <taxon>Spermatophyta</taxon>
        <taxon>Magnoliopsida</taxon>
        <taxon>eudicotyledons</taxon>
        <taxon>Gunneridae</taxon>
        <taxon>Pentapetalae</taxon>
        <taxon>asterids</taxon>
        <taxon>campanulids</taxon>
        <taxon>Asterales</taxon>
        <taxon>Asteraceae</taxon>
        <taxon>Asteroideae</taxon>
        <taxon>Heliantheae alliance</taxon>
        <taxon>Millerieae</taxon>
        <taxon>Smallanthus</taxon>
    </lineage>
</organism>
<accession>A0ACB9I9D7</accession>
<sequence>MSRLVKDAPLAFGFAFSSCTATVLLIFSSRTSENDEHIMNLQTYFMEITSKASHFRLISYSQNPKTHRRHGCFCGKSSTLQLPLHRPHRKILRSIKNPERKLISTTTSSDVLRLLDCLGFPVPDALYISLIKECTHLLDADEAVVLHAHLTENRQDKPRLDLLNRILIMFISCGCMQNARQVFDEMTKRDFNSWAIMIAGYADSGDYQEVINLFTDPKLQYIIYSCNSFPVSWVFVCVLKACANTLNMTLGKQIHGWLLKSGYSDDLFVSSSLISFYGKIGSFKDGDLVFNGVPSRRNVVVWTARISNNCKEENYHQVLDVFKEMGKEGVRKNSFTFSSVLSACAKISDDGNCGEQVHANAIKLGLASKDYVQCGLVNMYGKFGLVKDAKRVFNVNGSRRNRACWNAMLSSYVQNGCLIEAIKFLYQMKAAGVQPQELWLNKLRSLCGSEILEN</sequence>
<comment type="caution">
    <text evidence="1">The sequence shown here is derived from an EMBL/GenBank/DDBJ whole genome shotgun (WGS) entry which is preliminary data.</text>
</comment>